<feature type="binding site" evidence="12">
    <location>
        <position position="337"/>
    </location>
    <ligand>
        <name>Mg(2+)</name>
        <dbReference type="ChEBI" id="CHEBI:18420"/>
        <note>shared with alpha subunit</note>
    </ligand>
</feature>
<feature type="binding site" evidence="12">
    <location>
        <position position="333"/>
    </location>
    <ligand>
        <name>Mg(2+)</name>
        <dbReference type="ChEBI" id="CHEBI:18420"/>
        <note>shared with alpha subunit</note>
    </ligand>
</feature>
<dbReference type="PANTHER" id="PTHR10947">
    <property type="entry name" value="PHENYLALANYL-TRNA SYNTHETASE BETA CHAIN AND LEUCINE-RICH REPEAT-CONTAINING PROTEIN 47"/>
    <property type="match status" value="1"/>
</dbReference>
<dbReference type="InterPro" id="IPR045864">
    <property type="entry name" value="aa-tRNA-synth_II/BPL/LPL"/>
</dbReference>
<dbReference type="InterPro" id="IPR005147">
    <property type="entry name" value="tRNA_synthase_B5-dom"/>
</dbReference>
<dbReference type="AlphaFoldDB" id="A0A133UCZ6"/>
<organism evidence="14 15">
    <name type="scientific">candidate division MSBL1 archaeon SCGC-AAA259E19</name>
    <dbReference type="NCBI Taxonomy" id="1698264"/>
    <lineage>
        <taxon>Archaea</taxon>
        <taxon>Methanobacteriati</taxon>
        <taxon>Methanobacteriota</taxon>
        <taxon>candidate division MSBL1</taxon>
    </lineage>
</organism>
<dbReference type="HAMAP" id="MF_00284">
    <property type="entry name" value="Phe_tRNA_synth_beta2"/>
    <property type="match status" value="1"/>
</dbReference>
<comment type="subunit">
    <text evidence="12">Tetramer of two alpha and two beta subunits.</text>
</comment>
<keyword evidence="6 12" id="KW-0479">Metal-binding</keyword>
<dbReference type="GO" id="GO:0000287">
    <property type="term" value="F:magnesium ion binding"/>
    <property type="evidence" value="ECO:0007669"/>
    <property type="project" value="InterPro"/>
</dbReference>
<dbReference type="PANTHER" id="PTHR10947:SF0">
    <property type="entry name" value="PHENYLALANINE--TRNA LIGASE BETA SUBUNIT"/>
    <property type="match status" value="1"/>
</dbReference>
<evidence type="ECO:0000256" key="4">
    <source>
        <dbReference type="ARBA" id="ARBA00022490"/>
    </source>
</evidence>
<dbReference type="InterPro" id="IPR004531">
    <property type="entry name" value="Phe-tRNA-synth_IIc_bsu_arc_euk"/>
</dbReference>
<sequence length="547" mass="62167">MPTITVGLSDLNRLLGEDYTLEELRRPLQELGIEVEGMTEEGLKLEVHHNRPDLLGVEGVARSLKGYLEIETGKPDYELGDPKIRLEVDPSIEGTRPVAVMGHIENAEFDDDSLKALMDLQEKLHQILGRDRQKISIGAYDLEGMEMPIRYTTTPPDGEGFIPLEFDEKLSPEEILEEHPKGRRYSHLLEDCDRYPLLVDSEGEVLSMPPVINSEPRKVTVDSENIGLDVTGIDERVARQALRVIMCTVAERGFDIRAVDVEYPDRKFRTPSLDGEERSFNLDRANRELGLDLSSREACGLIKRMRYDVLGEEDGNIRVKVPPYRSDLMHEVDLFEDLAVGYGYNDLEPYLPDLETSGEPHPRKEIGRKARRVLTGFGFVEVMPFMLTSRELNFNLMRTEGEAVTVENPVSEEYSIVRTWLLPGLMEVLRENKQHELPQRIFEVDEVLELDEEAETGARNVLRAAGAVIGEDANFSYARAVAEALFRELRVDWTVEPYDHPSFLNKRAAEFLVDGESWGLVGEMHPEVILNFELEHPVSAFEVNLPR</sequence>
<dbReference type="CDD" id="cd00769">
    <property type="entry name" value="PheRS_beta_core"/>
    <property type="match status" value="1"/>
</dbReference>
<evidence type="ECO:0000256" key="1">
    <source>
        <dbReference type="ARBA" id="ARBA00001946"/>
    </source>
</evidence>
<evidence type="ECO:0000256" key="6">
    <source>
        <dbReference type="ARBA" id="ARBA00022723"/>
    </source>
</evidence>
<dbReference type="Pfam" id="PF17759">
    <property type="entry name" value="tRNA_synthFbeta"/>
    <property type="match status" value="1"/>
</dbReference>
<evidence type="ECO:0000256" key="8">
    <source>
        <dbReference type="ARBA" id="ARBA00022840"/>
    </source>
</evidence>
<name>A0A133UCZ6_9EURY</name>
<evidence type="ECO:0000256" key="5">
    <source>
        <dbReference type="ARBA" id="ARBA00022598"/>
    </source>
</evidence>
<dbReference type="InterPro" id="IPR020825">
    <property type="entry name" value="Phe-tRNA_synthase-like_B3/B4"/>
</dbReference>
<dbReference type="EC" id="6.1.1.20" evidence="12"/>
<dbReference type="GO" id="GO:0005524">
    <property type="term" value="F:ATP binding"/>
    <property type="evidence" value="ECO:0007669"/>
    <property type="project" value="UniProtKB-UniRule"/>
</dbReference>
<keyword evidence="15" id="KW-1185">Reference proteome</keyword>
<dbReference type="PROSITE" id="PS51483">
    <property type="entry name" value="B5"/>
    <property type="match status" value="1"/>
</dbReference>
<evidence type="ECO:0000313" key="14">
    <source>
        <dbReference type="EMBL" id="KXA92054.1"/>
    </source>
</evidence>
<dbReference type="Pfam" id="PF03484">
    <property type="entry name" value="B5"/>
    <property type="match status" value="1"/>
</dbReference>
<evidence type="ECO:0000256" key="3">
    <source>
        <dbReference type="ARBA" id="ARBA00007438"/>
    </source>
</evidence>
<dbReference type="GO" id="GO:0003723">
    <property type="term" value="F:RNA binding"/>
    <property type="evidence" value="ECO:0007669"/>
    <property type="project" value="InterPro"/>
</dbReference>
<dbReference type="NCBIfam" id="TIGR00471">
    <property type="entry name" value="pheT_arch"/>
    <property type="match status" value="1"/>
</dbReference>
<evidence type="ECO:0000256" key="2">
    <source>
        <dbReference type="ARBA" id="ARBA00004496"/>
    </source>
</evidence>
<dbReference type="InterPro" id="IPR022918">
    <property type="entry name" value="Phe_tRNA_ligase_beta2_arc"/>
</dbReference>
<evidence type="ECO:0000259" key="13">
    <source>
        <dbReference type="PROSITE" id="PS51483"/>
    </source>
</evidence>
<dbReference type="InterPro" id="IPR005146">
    <property type="entry name" value="B3/B4_tRNA-bd"/>
</dbReference>
<evidence type="ECO:0000256" key="12">
    <source>
        <dbReference type="HAMAP-Rule" id="MF_00284"/>
    </source>
</evidence>
<accession>A0A133UCZ6</accession>
<dbReference type="Proteomes" id="UP000070284">
    <property type="component" value="Unassembled WGS sequence"/>
</dbReference>
<dbReference type="SMART" id="SM00873">
    <property type="entry name" value="B3_4"/>
    <property type="match status" value="1"/>
</dbReference>
<dbReference type="Pfam" id="PF18262">
    <property type="entry name" value="PhetRS_B1"/>
    <property type="match status" value="1"/>
</dbReference>
<dbReference type="SUPFAM" id="SSF55681">
    <property type="entry name" value="Class II aaRS and biotin synthetases"/>
    <property type="match status" value="1"/>
</dbReference>
<dbReference type="InterPro" id="IPR040659">
    <property type="entry name" value="PhetRS_B1"/>
</dbReference>
<dbReference type="EMBL" id="LHXO01000191">
    <property type="protein sequence ID" value="KXA92054.1"/>
    <property type="molecule type" value="Genomic_DNA"/>
</dbReference>
<dbReference type="SMART" id="SM00874">
    <property type="entry name" value="B5"/>
    <property type="match status" value="2"/>
</dbReference>
<comment type="subcellular location">
    <subcellularLocation>
        <location evidence="2 12">Cytoplasm</location>
    </subcellularLocation>
</comment>
<keyword evidence="4 12" id="KW-0963">Cytoplasm</keyword>
<dbReference type="GO" id="GO:0009328">
    <property type="term" value="C:phenylalanine-tRNA ligase complex"/>
    <property type="evidence" value="ECO:0007669"/>
    <property type="project" value="TreeGrafter"/>
</dbReference>
<feature type="domain" description="B5" evidence="13">
    <location>
        <begin position="273"/>
        <end position="349"/>
    </location>
</feature>
<keyword evidence="10 12" id="KW-0648">Protein biosynthesis</keyword>
<dbReference type="InterPro" id="IPR045060">
    <property type="entry name" value="Phe-tRNA-ligase_IIc_bsu"/>
</dbReference>
<keyword evidence="5 12" id="KW-0436">Ligase</keyword>
<evidence type="ECO:0000313" key="15">
    <source>
        <dbReference type="Proteomes" id="UP000070284"/>
    </source>
</evidence>
<protein>
    <recommendedName>
        <fullName evidence="12">Phenylalanine--tRNA ligase beta subunit</fullName>
        <ecNumber evidence="12">6.1.1.20</ecNumber>
    </recommendedName>
    <alternativeName>
        <fullName evidence="12">Phenylalanyl-tRNA synthetase beta subunit</fullName>
        <shortName evidence="12">PheRS</shortName>
    </alternativeName>
</protein>
<comment type="similarity">
    <text evidence="3 12">Belongs to the phenylalanyl-tRNA synthetase beta subunit family. Type 2 subfamily.</text>
</comment>
<feature type="binding site" evidence="12">
    <location>
        <position position="336"/>
    </location>
    <ligand>
        <name>Mg(2+)</name>
        <dbReference type="ChEBI" id="CHEBI:18420"/>
        <note>shared with alpha subunit</note>
    </ligand>
</feature>
<evidence type="ECO:0000256" key="7">
    <source>
        <dbReference type="ARBA" id="ARBA00022741"/>
    </source>
</evidence>
<dbReference type="Gene3D" id="3.30.56.10">
    <property type="match status" value="2"/>
</dbReference>
<comment type="catalytic activity">
    <reaction evidence="12">
        <text>tRNA(Phe) + L-phenylalanine + ATP = L-phenylalanyl-tRNA(Phe) + AMP + diphosphate + H(+)</text>
        <dbReference type="Rhea" id="RHEA:19413"/>
        <dbReference type="Rhea" id="RHEA-COMP:9668"/>
        <dbReference type="Rhea" id="RHEA-COMP:9699"/>
        <dbReference type="ChEBI" id="CHEBI:15378"/>
        <dbReference type="ChEBI" id="CHEBI:30616"/>
        <dbReference type="ChEBI" id="CHEBI:33019"/>
        <dbReference type="ChEBI" id="CHEBI:58095"/>
        <dbReference type="ChEBI" id="CHEBI:78442"/>
        <dbReference type="ChEBI" id="CHEBI:78531"/>
        <dbReference type="ChEBI" id="CHEBI:456215"/>
        <dbReference type="EC" id="6.1.1.20"/>
    </reaction>
</comment>
<dbReference type="InterPro" id="IPR009061">
    <property type="entry name" value="DNA-bd_dom_put_sf"/>
</dbReference>
<evidence type="ECO:0000256" key="11">
    <source>
        <dbReference type="ARBA" id="ARBA00023146"/>
    </source>
</evidence>
<comment type="caution">
    <text evidence="14">The sequence shown here is derived from an EMBL/GenBank/DDBJ whole genome shotgun (WGS) entry which is preliminary data.</text>
</comment>
<gene>
    <name evidence="12" type="primary">pheT</name>
    <name evidence="14" type="ORF">AKJ65_08125</name>
</gene>
<dbReference type="GO" id="GO:0006432">
    <property type="term" value="P:phenylalanyl-tRNA aminoacylation"/>
    <property type="evidence" value="ECO:0007669"/>
    <property type="project" value="UniProtKB-UniRule"/>
</dbReference>
<keyword evidence="9 12" id="KW-0460">Magnesium</keyword>
<keyword evidence="7 12" id="KW-0547">Nucleotide-binding</keyword>
<dbReference type="PATRIC" id="fig|1698264.3.peg.907"/>
<evidence type="ECO:0000256" key="10">
    <source>
        <dbReference type="ARBA" id="ARBA00022917"/>
    </source>
</evidence>
<dbReference type="SUPFAM" id="SSF46955">
    <property type="entry name" value="Putative DNA-binding domain"/>
    <property type="match status" value="2"/>
</dbReference>
<keyword evidence="8 12" id="KW-0067">ATP-binding</keyword>
<reference evidence="14 15" key="1">
    <citation type="journal article" date="2016" name="Sci. Rep.">
        <title>Metabolic traits of an uncultured archaeal lineage -MSBL1- from brine pools of the Red Sea.</title>
        <authorList>
            <person name="Mwirichia R."/>
            <person name="Alam I."/>
            <person name="Rashid M."/>
            <person name="Vinu M."/>
            <person name="Ba-Alawi W."/>
            <person name="Anthony Kamau A."/>
            <person name="Kamanda Ngugi D."/>
            <person name="Goker M."/>
            <person name="Klenk H.P."/>
            <person name="Bajic V."/>
            <person name="Stingl U."/>
        </authorList>
    </citation>
    <scope>NUCLEOTIDE SEQUENCE [LARGE SCALE GENOMIC DNA]</scope>
    <source>
        <strain evidence="14">SCGC-AAA259E19</strain>
    </source>
</reference>
<proteinExistence type="inferred from homology"/>
<feature type="binding site" evidence="12">
    <location>
        <position position="327"/>
    </location>
    <ligand>
        <name>Mg(2+)</name>
        <dbReference type="ChEBI" id="CHEBI:18420"/>
        <note>shared with alpha subunit</note>
    </ligand>
</feature>
<comment type="cofactor">
    <cofactor evidence="1 12">
        <name>Mg(2+)</name>
        <dbReference type="ChEBI" id="CHEBI:18420"/>
    </cofactor>
</comment>
<dbReference type="GO" id="GO:0004826">
    <property type="term" value="F:phenylalanine-tRNA ligase activity"/>
    <property type="evidence" value="ECO:0007669"/>
    <property type="project" value="UniProtKB-UniRule"/>
</dbReference>
<dbReference type="Gene3D" id="3.30.930.10">
    <property type="entry name" value="Bira Bifunctional Protein, Domain 2"/>
    <property type="match status" value="1"/>
</dbReference>
<dbReference type="Gene3D" id="3.50.40.10">
    <property type="entry name" value="Phenylalanyl-trna Synthetase, Chain B, domain 3"/>
    <property type="match status" value="1"/>
</dbReference>
<evidence type="ECO:0000256" key="9">
    <source>
        <dbReference type="ARBA" id="ARBA00022842"/>
    </source>
</evidence>
<keyword evidence="11 12" id="KW-0030">Aminoacyl-tRNA synthetase</keyword>
<dbReference type="InterPro" id="IPR041616">
    <property type="entry name" value="PheRS_beta_core"/>
</dbReference>